<feature type="non-terminal residue" evidence="1">
    <location>
        <position position="1"/>
    </location>
</feature>
<reference evidence="1" key="1">
    <citation type="journal article" date="2020" name="Stud. Mycol.">
        <title>101 Dothideomycetes genomes: a test case for predicting lifestyles and emergence of pathogens.</title>
        <authorList>
            <person name="Haridas S."/>
            <person name="Albert R."/>
            <person name="Binder M."/>
            <person name="Bloem J."/>
            <person name="Labutti K."/>
            <person name="Salamov A."/>
            <person name="Andreopoulos B."/>
            <person name="Baker S."/>
            <person name="Barry K."/>
            <person name="Bills G."/>
            <person name="Bluhm B."/>
            <person name="Cannon C."/>
            <person name="Castanera R."/>
            <person name="Culley D."/>
            <person name="Daum C."/>
            <person name="Ezra D."/>
            <person name="Gonzalez J."/>
            <person name="Henrissat B."/>
            <person name="Kuo A."/>
            <person name="Liang C."/>
            <person name="Lipzen A."/>
            <person name="Lutzoni F."/>
            <person name="Magnuson J."/>
            <person name="Mondo S."/>
            <person name="Nolan M."/>
            <person name="Ohm R."/>
            <person name="Pangilinan J."/>
            <person name="Park H.-J."/>
            <person name="Ramirez L."/>
            <person name="Alfaro M."/>
            <person name="Sun H."/>
            <person name="Tritt A."/>
            <person name="Yoshinaga Y."/>
            <person name="Zwiers L.-H."/>
            <person name="Turgeon B."/>
            <person name="Goodwin S."/>
            <person name="Spatafora J."/>
            <person name="Crous P."/>
            <person name="Grigoriev I."/>
        </authorList>
    </citation>
    <scope>NUCLEOTIDE SEQUENCE</scope>
    <source>
        <strain evidence="1">CBS 101060</strain>
    </source>
</reference>
<dbReference type="Proteomes" id="UP000799429">
    <property type="component" value="Unassembled WGS sequence"/>
</dbReference>
<gene>
    <name evidence="1" type="ORF">M501DRAFT_904652</name>
</gene>
<sequence length="67" mass="7755">GDRRIPMELIKRGLRVELGDCVIQNGLLLHRGRIWIPDNAELRTKILDSWHKSLPTGHAGRITIYER</sequence>
<evidence type="ECO:0000313" key="2">
    <source>
        <dbReference type="Proteomes" id="UP000799429"/>
    </source>
</evidence>
<feature type="non-terminal residue" evidence="1">
    <location>
        <position position="67"/>
    </location>
</feature>
<organism evidence="1 2">
    <name type="scientific">Patellaria atrata CBS 101060</name>
    <dbReference type="NCBI Taxonomy" id="1346257"/>
    <lineage>
        <taxon>Eukaryota</taxon>
        <taxon>Fungi</taxon>
        <taxon>Dikarya</taxon>
        <taxon>Ascomycota</taxon>
        <taxon>Pezizomycotina</taxon>
        <taxon>Dothideomycetes</taxon>
        <taxon>Dothideomycetes incertae sedis</taxon>
        <taxon>Patellariales</taxon>
        <taxon>Patellariaceae</taxon>
        <taxon>Patellaria</taxon>
    </lineage>
</organism>
<proteinExistence type="predicted"/>
<accession>A0A9P4S1R8</accession>
<name>A0A9P4S1R8_9PEZI</name>
<comment type="caution">
    <text evidence="1">The sequence shown here is derived from an EMBL/GenBank/DDBJ whole genome shotgun (WGS) entry which is preliminary data.</text>
</comment>
<dbReference type="EMBL" id="MU006115">
    <property type="protein sequence ID" value="KAF2834782.1"/>
    <property type="molecule type" value="Genomic_DNA"/>
</dbReference>
<dbReference type="AlphaFoldDB" id="A0A9P4S1R8"/>
<keyword evidence="2" id="KW-1185">Reference proteome</keyword>
<evidence type="ECO:0000313" key="1">
    <source>
        <dbReference type="EMBL" id="KAF2834782.1"/>
    </source>
</evidence>
<dbReference type="OrthoDB" id="5599418at2759"/>
<protein>
    <submittedName>
        <fullName evidence="1">Uncharacterized protein</fullName>
    </submittedName>
</protein>